<dbReference type="GO" id="GO:0051301">
    <property type="term" value="P:cell division"/>
    <property type="evidence" value="ECO:0007669"/>
    <property type="project" value="UniProtKB-KW"/>
</dbReference>
<sequence>MHLTVDQEAAALALAGEANLYLCGPPGRGKTQVVDWFVAVVERAGPIVLRRHLHVFFADLHAAIDRRAGWSGGVDEVLGGVDVLCLDEFAVHDPADGVFLDRVLRAVADAGVRVVVTSNRTPSEQMPNPLFHTSFTPTIGLIQEMFTVLYLGVGRDLRADGGTSGFRAGSWTVGDETVPGVGLVQSPGGRPIRLAADGPSMRIRFADLCDVPANAADYRWLANRFDHWVIVGVEATDRVDPLARWAIVLDIAHDADIRIDVWAGCVRKVMADALTAVLPDADRAVSRMGAWTVSPPSSGSAVRRP</sequence>
<proteinExistence type="predicted"/>
<dbReference type="EMBL" id="BJOV01000005">
    <property type="protein sequence ID" value="GEE02603.1"/>
    <property type="molecule type" value="Genomic_DNA"/>
</dbReference>
<dbReference type="GO" id="GO:0005524">
    <property type="term" value="F:ATP binding"/>
    <property type="evidence" value="ECO:0007669"/>
    <property type="project" value="UniProtKB-KW"/>
</dbReference>
<gene>
    <name evidence="3" type="ORF">nbrc107696_30490</name>
</gene>
<dbReference type="Gene3D" id="3.40.50.300">
    <property type="entry name" value="P-loop containing nucleotide triphosphate hydrolases"/>
    <property type="match status" value="1"/>
</dbReference>
<comment type="caution">
    <text evidence="3">The sequence shown here is derived from an EMBL/GenBank/DDBJ whole genome shotgun (WGS) entry which is preliminary data.</text>
</comment>
<evidence type="ECO:0000256" key="1">
    <source>
        <dbReference type="ARBA" id="ARBA00022741"/>
    </source>
</evidence>
<evidence type="ECO:0000256" key="2">
    <source>
        <dbReference type="ARBA" id="ARBA00022840"/>
    </source>
</evidence>
<keyword evidence="2" id="KW-0067">ATP-binding</keyword>
<keyword evidence="3" id="KW-0132">Cell division</keyword>
<dbReference type="RefSeq" id="WP_161896263.1">
    <property type="nucleotide sequence ID" value="NZ_BJOV01000005.1"/>
</dbReference>
<keyword evidence="4" id="KW-1185">Reference proteome</keyword>
<keyword evidence="1" id="KW-0547">Nucleotide-binding</keyword>
<keyword evidence="3" id="KW-0131">Cell cycle</keyword>
<name>A0A7I9VBW1_9ACTN</name>
<reference evidence="4" key="1">
    <citation type="submission" date="2019-06" db="EMBL/GenBank/DDBJ databases">
        <title>Gordonia isolated from sludge of a wastewater treatment plant.</title>
        <authorList>
            <person name="Tamura T."/>
            <person name="Aoyama K."/>
            <person name="Kang Y."/>
            <person name="Saito S."/>
            <person name="Akiyama N."/>
            <person name="Yazawa K."/>
            <person name="Gonoi T."/>
            <person name="Mikami Y."/>
        </authorList>
    </citation>
    <scope>NUCLEOTIDE SEQUENCE [LARGE SCALE GENOMIC DNA]</scope>
    <source>
        <strain evidence="4">NBRC 107696</strain>
    </source>
</reference>
<evidence type="ECO:0000313" key="4">
    <source>
        <dbReference type="Proteomes" id="UP000444960"/>
    </source>
</evidence>
<dbReference type="PANTHER" id="PTHR12169">
    <property type="entry name" value="ATPASE N2B"/>
    <property type="match status" value="1"/>
</dbReference>
<dbReference type="OrthoDB" id="9774491at2"/>
<evidence type="ECO:0000313" key="3">
    <source>
        <dbReference type="EMBL" id="GEE02603.1"/>
    </source>
</evidence>
<dbReference type="SUPFAM" id="SSF52540">
    <property type="entry name" value="P-loop containing nucleoside triphosphate hydrolases"/>
    <property type="match status" value="1"/>
</dbReference>
<dbReference type="Pfam" id="PF03969">
    <property type="entry name" value="AFG1_ATPase"/>
    <property type="match status" value="1"/>
</dbReference>
<dbReference type="Proteomes" id="UP000444960">
    <property type="component" value="Unassembled WGS sequence"/>
</dbReference>
<dbReference type="GO" id="GO:0032153">
    <property type="term" value="C:cell division site"/>
    <property type="evidence" value="ECO:0007669"/>
    <property type="project" value="TreeGrafter"/>
</dbReference>
<dbReference type="AlphaFoldDB" id="A0A7I9VBW1"/>
<protein>
    <submittedName>
        <fullName evidence="3">Cell division protein ZapE</fullName>
    </submittedName>
</protein>
<dbReference type="GO" id="GO:0005737">
    <property type="term" value="C:cytoplasm"/>
    <property type="evidence" value="ECO:0007669"/>
    <property type="project" value="TreeGrafter"/>
</dbReference>
<dbReference type="InterPro" id="IPR005654">
    <property type="entry name" value="ATPase_AFG1-like"/>
</dbReference>
<dbReference type="PANTHER" id="PTHR12169:SF6">
    <property type="entry name" value="AFG1-LIKE ATPASE"/>
    <property type="match status" value="1"/>
</dbReference>
<dbReference type="GO" id="GO:0016887">
    <property type="term" value="F:ATP hydrolysis activity"/>
    <property type="evidence" value="ECO:0007669"/>
    <property type="project" value="InterPro"/>
</dbReference>
<dbReference type="NCBIfam" id="NF040713">
    <property type="entry name" value="ZapE"/>
    <property type="match status" value="1"/>
</dbReference>
<organism evidence="3 4">
    <name type="scientific">Gordonia spumicola</name>
    <dbReference type="NCBI Taxonomy" id="589161"/>
    <lineage>
        <taxon>Bacteria</taxon>
        <taxon>Bacillati</taxon>
        <taxon>Actinomycetota</taxon>
        <taxon>Actinomycetes</taxon>
        <taxon>Mycobacteriales</taxon>
        <taxon>Gordoniaceae</taxon>
        <taxon>Gordonia</taxon>
    </lineage>
</organism>
<dbReference type="InterPro" id="IPR027417">
    <property type="entry name" value="P-loop_NTPase"/>
</dbReference>
<accession>A0A7I9VBW1</accession>